<dbReference type="Proteomes" id="UP001218188">
    <property type="component" value="Unassembled WGS sequence"/>
</dbReference>
<evidence type="ECO:0000256" key="2">
    <source>
        <dbReference type="ARBA" id="ARBA00005179"/>
    </source>
</evidence>
<dbReference type="GO" id="GO:0016705">
    <property type="term" value="F:oxidoreductase activity, acting on paired donors, with incorporation or reduction of molecular oxygen"/>
    <property type="evidence" value="ECO:0007669"/>
    <property type="project" value="InterPro"/>
</dbReference>
<evidence type="ECO:0000256" key="9">
    <source>
        <dbReference type="PIRSR" id="PIRSR602401-1"/>
    </source>
</evidence>
<protein>
    <submittedName>
        <fullName evidence="11">Cytochrome P450</fullName>
    </submittedName>
</protein>
<dbReference type="GO" id="GO:0020037">
    <property type="term" value="F:heme binding"/>
    <property type="evidence" value="ECO:0007669"/>
    <property type="project" value="InterPro"/>
</dbReference>
<gene>
    <name evidence="11" type="ORF">C8F04DRAFT_959046</name>
</gene>
<evidence type="ECO:0000256" key="6">
    <source>
        <dbReference type="ARBA" id="ARBA00023002"/>
    </source>
</evidence>
<dbReference type="PANTHER" id="PTHR46300">
    <property type="entry name" value="P450, PUTATIVE (EUROFUNG)-RELATED-RELATED"/>
    <property type="match status" value="1"/>
</dbReference>
<dbReference type="InterPro" id="IPR036396">
    <property type="entry name" value="Cyt_P450_sf"/>
</dbReference>
<comment type="caution">
    <text evidence="11">The sequence shown here is derived from an EMBL/GenBank/DDBJ whole genome shotgun (WGS) entry which is preliminary data.</text>
</comment>
<comment type="cofactor">
    <cofactor evidence="1 9">
        <name>heme</name>
        <dbReference type="ChEBI" id="CHEBI:30413"/>
    </cofactor>
</comment>
<keyword evidence="5 9" id="KW-0479">Metal-binding</keyword>
<comment type="pathway">
    <text evidence="2">Secondary metabolite biosynthesis.</text>
</comment>
<evidence type="ECO:0000256" key="5">
    <source>
        <dbReference type="ARBA" id="ARBA00022723"/>
    </source>
</evidence>
<accession>A0AAD6X2F5</accession>
<sequence length="518" mass="58068">MYLLVLTAVLAVYVYFRFRTNFSLPFIGNALSIPSSHQWIAFSRWGKEYGKHIALLCSDIIHLDVCGTSIVVLNSYNAAIDLLDKRSAIYPIGHWLSFRVYDAANITSSRPKLIMARELMGWENTLFFQPYGSPWLAGRRLMHEQFQSSAATRFHPQQIIASHHLLSRLLESPQDFSDHIRHAAGSLSMSIAYGIETLRAQDPLIETAAASLAAVVVAANPGSFLVDVLPFLKHVPAWVPGAGFQRKARQWKQETAKMVNIPFQITKQALTDGVAAPSFTRHGLESMDAFKDAKSQEELIKWTAADIYVGDVAAIQTFMLGMLANPEAMKAAQAEIDTVVRPGFLPTFEDEERLPYISAIRQETLRWNNVTPMAVPHSTTEEDIYQNYRIPAGSVVLANVWAMTHDEHEYPEPFKFRPERFLKDRKLDLEVRDPTNLAFGFGRRVCPGQHLGSSFLWIVIASILSSFDITKAVDKGGKIVEPSYAYLPGLVGFPVPFRCSVQPRSREKANLVKMLVEG</sequence>
<keyword evidence="7 9" id="KW-0408">Iron</keyword>
<dbReference type="EMBL" id="JARJCM010000073">
    <property type="protein sequence ID" value="KAJ7032376.1"/>
    <property type="molecule type" value="Genomic_DNA"/>
</dbReference>
<evidence type="ECO:0000256" key="7">
    <source>
        <dbReference type="ARBA" id="ARBA00023004"/>
    </source>
</evidence>
<dbReference type="AlphaFoldDB" id="A0AAD6X2F5"/>
<dbReference type="PROSITE" id="PS00086">
    <property type="entry name" value="CYTOCHROME_P450"/>
    <property type="match status" value="1"/>
</dbReference>
<proteinExistence type="inferred from homology"/>
<dbReference type="InterPro" id="IPR017972">
    <property type="entry name" value="Cyt_P450_CS"/>
</dbReference>
<organism evidence="11 12">
    <name type="scientific">Mycena alexandri</name>
    <dbReference type="NCBI Taxonomy" id="1745969"/>
    <lineage>
        <taxon>Eukaryota</taxon>
        <taxon>Fungi</taxon>
        <taxon>Dikarya</taxon>
        <taxon>Basidiomycota</taxon>
        <taxon>Agaricomycotina</taxon>
        <taxon>Agaricomycetes</taxon>
        <taxon>Agaricomycetidae</taxon>
        <taxon>Agaricales</taxon>
        <taxon>Marasmiineae</taxon>
        <taxon>Mycenaceae</taxon>
        <taxon>Mycena</taxon>
    </lineage>
</organism>
<reference evidence="11" key="1">
    <citation type="submission" date="2023-03" db="EMBL/GenBank/DDBJ databases">
        <title>Massive genome expansion in bonnet fungi (Mycena s.s.) driven by repeated elements and novel gene families across ecological guilds.</title>
        <authorList>
            <consortium name="Lawrence Berkeley National Laboratory"/>
            <person name="Harder C.B."/>
            <person name="Miyauchi S."/>
            <person name="Viragh M."/>
            <person name="Kuo A."/>
            <person name="Thoen E."/>
            <person name="Andreopoulos B."/>
            <person name="Lu D."/>
            <person name="Skrede I."/>
            <person name="Drula E."/>
            <person name="Henrissat B."/>
            <person name="Morin E."/>
            <person name="Kohler A."/>
            <person name="Barry K."/>
            <person name="LaButti K."/>
            <person name="Morin E."/>
            <person name="Salamov A."/>
            <person name="Lipzen A."/>
            <person name="Mereny Z."/>
            <person name="Hegedus B."/>
            <person name="Baldrian P."/>
            <person name="Stursova M."/>
            <person name="Weitz H."/>
            <person name="Taylor A."/>
            <person name="Grigoriev I.V."/>
            <person name="Nagy L.G."/>
            <person name="Martin F."/>
            <person name="Kauserud H."/>
        </authorList>
    </citation>
    <scope>NUCLEOTIDE SEQUENCE</scope>
    <source>
        <strain evidence="11">CBHHK200</strain>
    </source>
</reference>
<evidence type="ECO:0000256" key="8">
    <source>
        <dbReference type="ARBA" id="ARBA00023033"/>
    </source>
</evidence>
<keyword evidence="8 10" id="KW-0503">Monooxygenase</keyword>
<keyword evidence="4 9" id="KW-0349">Heme</keyword>
<comment type="similarity">
    <text evidence="3 10">Belongs to the cytochrome P450 family.</text>
</comment>
<dbReference type="PANTHER" id="PTHR46300:SF7">
    <property type="entry name" value="P450, PUTATIVE (EUROFUNG)-RELATED"/>
    <property type="match status" value="1"/>
</dbReference>
<dbReference type="CDD" id="cd11065">
    <property type="entry name" value="CYP64-like"/>
    <property type="match status" value="1"/>
</dbReference>
<evidence type="ECO:0000256" key="3">
    <source>
        <dbReference type="ARBA" id="ARBA00010617"/>
    </source>
</evidence>
<dbReference type="GO" id="GO:0005506">
    <property type="term" value="F:iron ion binding"/>
    <property type="evidence" value="ECO:0007669"/>
    <property type="project" value="InterPro"/>
</dbReference>
<feature type="binding site" description="axial binding residue" evidence="9">
    <location>
        <position position="446"/>
    </location>
    <ligand>
        <name>heme</name>
        <dbReference type="ChEBI" id="CHEBI:30413"/>
    </ligand>
    <ligandPart>
        <name>Fe</name>
        <dbReference type="ChEBI" id="CHEBI:18248"/>
    </ligandPart>
</feature>
<evidence type="ECO:0000256" key="4">
    <source>
        <dbReference type="ARBA" id="ARBA00022617"/>
    </source>
</evidence>
<keyword evidence="12" id="KW-1185">Reference proteome</keyword>
<dbReference type="InterPro" id="IPR001128">
    <property type="entry name" value="Cyt_P450"/>
</dbReference>
<dbReference type="PRINTS" id="PR00463">
    <property type="entry name" value="EP450I"/>
</dbReference>
<dbReference type="Gene3D" id="1.10.630.10">
    <property type="entry name" value="Cytochrome P450"/>
    <property type="match status" value="1"/>
</dbReference>
<dbReference type="InterPro" id="IPR050364">
    <property type="entry name" value="Cytochrome_P450_fung"/>
</dbReference>
<evidence type="ECO:0000313" key="11">
    <source>
        <dbReference type="EMBL" id="KAJ7032376.1"/>
    </source>
</evidence>
<evidence type="ECO:0000256" key="10">
    <source>
        <dbReference type="RuleBase" id="RU000461"/>
    </source>
</evidence>
<dbReference type="InterPro" id="IPR002401">
    <property type="entry name" value="Cyt_P450_E_grp-I"/>
</dbReference>
<evidence type="ECO:0000313" key="12">
    <source>
        <dbReference type="Proteomes" id="UP001218188"/>
    </source>
</evidence>
<name>A0AAD6X2F5_9AGAR</name>
<dbReference type="GO" id="GO:0004497">
    <property type="term" value="F:monooxygenase activity"/>
    <property type="evidence" value="ECO:0007669"/>
    <property type="project" value="UniProtKB-KW"/>
</dbReference>
<keyword evidence="6 10" id="KW-0560">Oxidoreductase</keyword>
<dbReference type="SUPFAM" id="SSF48264">
    <property type="entry name" value="Cytochrome P450"/>
    <property type="match status" value="1"/>
</dbReference>
<evidence type="ECO:0000256" key="1">
    <source>
        <dbReference type="ARBA" id="ARBA00001971"/>
    </source>
</evidence>
<dbReference type="Pfam" id="PF00067">
    <property type="entry name" value="p450"/>
    <property type="match status" value="1"/>
</dbReference>